<feature type="region of interest" description="Disordered" evidence="2">
    <location>
        <begin position="71"/>
        <end position="111"/>
    </location>
</feature>
<feature type="coiled-coil region" evidence="1">
    <location>
        <begin position="8"/>
        <end position="35"/>
    </location>
</feature>
<sequence>MSFFANSCQELLAEIAGLEKQRDELEVQLKKVNISLAAVVGRLNKTREERDQFDEASNQIVLHLKTKISSSPKFKGVDSPKSSPPVVQISSSPKSRGVYSPKSSPRIADEILDPESEIAKLEMEFGKVGRDYSTDEIGGWEFDELEQEVGAYK</sequence>
<feature type="compositionally biased region" description="Low complexity" evidence="2">
    <location>
        <begin position="79"/>
        <end position="95"/>
    </location>
</feature>
<proteinExistence type="predicted"/>
<protein>
    <submittedName>
        <fullName evidence="3">Uncharacterized protein</fullName>
    </submittedName>
</protein>
<evidence type="ECO:0000256" key="1">
    <source>
        <dbReference type="SAM" id="Coils"/>
    </source>
</evidence>
<evidence type="ECO:0000256" key="2">
    <source>
        <dbReference type="SAM" id="MobiDB-lite"/>
    </source>
</evidence>
<dbReference type="AlphaFoldDB" id="A0A427A1A6"/>
<organism evidence="3 4">
    <name type="scientific">Ensete ventricosum</name>
    <name type="common">Abyssinian banana</name>
    <name type="synonym">Musa ensete</name>
    <dbReference type="NCBI Taxonomy" id="4639"/>
    <lineage>
        <taxon>Eukaryota</taxon>
        <taxon>Viridiplantae</taxon>
        <taxon>Streptophyta</taxon>
        <taxon>Embryophyta</taxon>
        <taxon>Tracheophyta</taxon>
        <taxon>Spermatophyta</taxon>
        <taxon>Magnoliopsida</taxon>
        <taxon>Liliopsida</taxon>
        <taxon>Zingiberales</taxon>
        <taxon>Musaceae</taxon>
        <taxon>Ensete</taxon>
    </lineage>
</organism>
<evidence type="ECO:0000313" key="3">
    <source>
        <dbReference type="EMBL" id="RRT70015.1"/>
    </source>
</evidence>
<reference evidence="3 4" key="1">
    <citation type="journal article" date="2014" name="Agronomy (Basel)">
        <title>A Draft Genome Sequence for Ensete ventricosum, the Drought-Tolerant Tree Against Hunger.</title>
        <authorList>
            <person name="Harrison J."/>
            <person name="Moore K.A."/>
            <person name="Paszkiewicz K."/>
            <person name="Jones T."/>
            <person name="Grant M."/>
            <person name="Ambacheew D."/>
            <person name="Muzemil S."/>
            <person name="Studholme D.J."/>
        </authorList>
    </citation>
    <scope>NUCLEOTIDE SEQUENCE [LARGE SCALE GENOMIC DNA]</scope>
</reference>
<evidence type="ECO:0000313" key="4">
    <source>
        <dbReference type="Proteomes" id="UP000287651"/>
    </source>
</evidence>
<dbReference type="PANTHER" id="PTHR34121:SF1">
    <property type="entry name" value="FILAMIN-A-INTERACTING PROTEIN 1"/>
    <property type="match status" value="1"/>
</dbReference>
<name>A0A427A1A6_ENSVE</name>
<dbReference type="PANTHER" id="PTHR34121">
    <property type="entry name" value="MYOSIN-11"/>
    <property type="match status" value="1"/>
</dbReference>
<accession>A0A427A1A6</accession>
<gene>
    <name evidence="3" type="ORF">B296_00034035</name>
</gene>
<dbReference type="EMBL" id="AMZH03004162">
    <property type="protein sequence ID" value="RRT70015.1"/>
    <property type="molecule type" value="Genomic_DNA"/>
</dbReference>
<comment type="caution">
    <text evidence="3">The sequence shown here is derived from an EMBL/GenBank/DDBJ whole genome shotgun (WGS) entry which is preliminary data.</text>
</comment>
<keyword evidence="1" id="KW-0175">Coiled coil</keyword>
<dbReference type="Proteomes" id="UP000287651">
    <property type="component" value="Unassembled WGS sequence"/>
</dbReference>